<dbReference type="Proteomes" id="UP001145742">
    <property type="component" value="Unassembled WGS sequence"/>
</dbReference>
<organism evidence="1 2">
    <name type="scientific">Willisornis vidua</name>
    <name type="common">Xingu scale-backed antbird</name>
    <dbReference type="NCBI Taxonomy" id="1566151"/>
    <lineage>
        <taxon>Eukaryota</taxon>
        <taxon>Metazoa</taxon>
        <taxon>Chordata</taxon>
        <taxon>Craniata</taxon>
        <taxon>Vertebrata</taxon>
        <taxon>Euteleostomi</taxon>
        <taxon>Archelosauria</taxon>
        <taxon>Archosauria</taxon>
        <taxon>Dinosauria</taxon>
        <taxon>Saurischia</taxon>
        <taxon>Theropoda</taxon>
        <taxon>Coelurosauria</taxon>
        <taxon>Aves</taxon>
        <taxon>Neognathae</taxon>
        <taxon>Neoaves</taxon>
        <taxon>Telluraves</taxon>
        <taxon>Australaves</taxon>
        <taxon>Passeriformes</taxon>
        <taxon>Thamnophilidae</taxon>
        <taxon>Willisornis</taxon>
    </lineage>
</organism>
<gene>
    <name evidence="1" type="ORF">WISP_146867</name>
</gene>
<evidence type="ECO:0000313" key="1">
    <source>
        <dbReference type="EMBL" id="KAJ7404194.1"/>
    </source>
</evidence>
<dbReference type="EMBL" id="WHWB01034784">
    <property type="protein sequence ID" value="KAJ7404194.1"/>
    <property type="molecule type" value="Genomic_DNA"/>
</dbReference>
<comment type="caution">
    <text evidence="1">The sequence shown here is derived from an EMBL/GenBank/DDBJ whole genome shotgun (WGS) entry which is preliminary data.</text>
</comment>
<protein>
    <recommendedName>
        <fullName evidence="3">Reverse transcriptase domain-containing protein</fullName>
    </recommendedName>
</protein>
<proteinExistence type="predicted"/>
<reference evidence="1" key="1">
    <citation type="submission" date="2019-10" db="EMBL/GenBank/DDBJ databases">
        <authorList>
            <person name="Soares A.E.R."/>
            <person name="Aleixo A."/>
            <person name="Schneider P."/>
            <person name="Miyaki C.Y."/>
            <person name="Schneider M.P."/>
            <person name="Mello C."/>
            <person name="Vasconcelos A.T.R."/>
        </authorList>
    </citation>
    <scope>NUCLEOTIDE SEQUENCE</scope>
    <source>
        <tissue evidence="1">Muscle</tissue>
    </source>
</reference>
<dbReference type="PANTHER" id="PTHR33332">
    <property type="entry name" value="REVERSE TRANSCRIPTASE DOMAIN-CONTAINING PROTEIN"/>
    <property type="match status" value="1"/>
</dbReference>
<evidence type="ECO:0008006" key="3">
    <source>
        <dbReference type="Google" id="ProtNLM"/>
    </source>
</evidence>
<evidence type="ECO:0000313" key="2">
    <source>
        <dbReference type="Proteomes" id="UP001145742"/>
    </source>
</evidence>
<accession>A0ABQ9CPU8</accession>
<sequence length="135" mass="14689">MSGAPQGSVLGQVLFNIFMDDIDSRIKCTLSKSADNNKLSAVVYTPEEWDAIQRDLSSSKRVILGPVLFNTLPGDIDNGIECTLSTFDDDIKLCGAINTLERRDASKRDLVWEVGPCEHHEVQQGQVRGPAPGSG</sequence>
<keyword evidence="2" id="KW-1185">Reference proteome</keyword>
<name>A0ABQ9CPU8_9PASS</name>